<keyword evidence="7" id="KW-0802">TPR repeat</keyword>
<evidence type="ECO:0000256" key="5">
    <source>
        <dbReference type="ARBA" id="ARBA00022782"/>
    </source>
</evidence>
<dbReference type="OMA" id="LDQKHED"/>
<dbReference type="RefSeq" id="XP_002117124.1">
    <property type="nucleotide sequence ID" value="XM_002117088.1"/>
</dbReference>
<dbReference type="GO" id="GO:0048471">
    <property type="term" value="C:perinuclear region of cytoplasm"/>
    <property type="evidence" value="ECO:0007669"/>
    <property type="project" value="UniProtKB-SubCell"/>
</dbReference>
<dbReference type="PhylomeDB" id="B3SA10"/>
<dbReference type="CTD" id="6758267"/>
<gene>
    <name evidence="9" type="ORF">TRIADDRAFT_61095</name>
</gene>
<dbReference type="GO" id="GO:0051879">
    <property type="term" value="F:Hsp90 protein binding"/>
    <property type="evidence" value="ECO:0000318"/>
    <property type="project" value="GO_Central"/>
</dbReference>
<keyword evidence="5" id="KW-0221">Differentiation</keyword>
<comment type="subcellular location">
    <subcellularLocation>
        <location evidence="1">Cytoplasm</location>
        <location evidence="1">Perinuclear region</location>
    </subcellularLocation>
</comment>
<dbReference type="KEGG" id="tad:TRIADDRAFT_61095"/>
<dbReference type="SUPFAM" id="SSF48371">
    <property type="entry name" value="ARM repeat"/>
    <property type="match status" value="2"/>
</dbReference>
<dbReference type="SUPFAM" id="SSF48452">
    <property type="entry name" value="TPR-like"/>
    <property type="match status" value="1"/>
</dbReference>
<evidence type="ECO:0000256" key="4">
    <source>
        <dbReference type="ARBA" id="ARBA00022541"/>
    </source>
</evidence>
<reference evidence="9 10" key="1">
    <citation type="journal article" date="2008" name="Nature">
        <title>The Trichoplax genome and the nature of placozoans.</title>
        <authorList>
            <person name="Srivastava M."/>
            <person name="Begovic E."/>
            <person name="Chapman J."/>
            <person name="Putnam N.H."/>
            <person name="Hellsten U."/>
            <person name="Kawashima T."/>
            <person name="Kuo A."/>
            <person name="Mitros T."/>
            <person name="Salamov A."/>
            <person name="Carpenter M.L."/>
            <person name="Signorovitch A.Y."/>
            <person name="Moreno M.A."/>
            <person name="Kamm K."/>
            <person name="Grimwood J."/>
            <person name="Schmutz J."/>
            <person name="Shapiro H."/>
            <person name="Grigoriev I.V."/>
            <person name="Buss L.W."/>
            <person name="Schierwater B."/>
            <person name="Dellaporta S.L."/>
            <person name="Rokhsar D.S."/>
        </authorList>
    </citation>
    <scope>NUCLEOTIDE SEQUENCE [LARGE SCALE GENOMIC DNA]</scope>
    <source>
        <strain evidence="9 10">Grell-BS-1999</strain>
    </source>
</reference>
<dbReference type="InterPro" id="IPR011989">
    <property type="entry name" value="ARM-like"/>
</dbReference>
<sequence>MGNEEDFDFADDHTAKDKGNQYFTQQDYTSAARCYTKALTLCQHKQSTDASIYYKNRAACYLKLNQYQDAITDCNASLAITPSDTKALFRRCQAFQKLGQLKEAYQEARKLNKLDSKNQAVIDMLRQLNIQMTSQSQALGKTSTKVQQMLSVVLNSSSTNDQKMKALNNLRVVAKEAAGSEFIFREEATWKLLSSLDSETEEVKSSIVKLFIRICQGHRNRMSVALKEMTKSRLLTMLSSPEEDLCQSIALFLQTALTTLTGCDDNPAKIPNEAIVIDNKVDIDELLDLLIHAMTNQSITISGRSAAINVVVYAIPEAGMTKTFIECKGLSKLLKVAADSAPYFMIDTSASKDQNENTTSECQMHVSVALFQLYKSLREHMQYSNDIDMNIGGVIALSALLVGVSEVGIEIAYTDSILQKLFELIASKDLAAKCAATEVFTHICSDKNKCLEIRSQIFPLMKVFYEMKNRKIRIRALVGLCKIGLVDASEVKDWLPEESVLELYSIIRSYLVGGERSSDLKKWSIEALALITLDADAKDALVSDTEALKILFNMAKTKDMAVTFGIASTLVNVTNSYDKPEKNLELEELAKFAQYKIPKVHEKDSEKYVEKRILTMIKNDVVVTLVNLGLDEKSDNCKEKLARVFLALSTEPKHRGVIVQQGGTKILCSLALSGTDKGKSLATQAIAKIGISINPELAFSGQRILETVRPLIGLLSSDSGIQQFEALMALTNLAQVNDTVRRKIMAEKGFTSIEQLMFDDHELIKRAATEAMCNLVNCEEAAEKYLNDKTDRVKLLTLYSGESDFELARAASGTLAILSSNENICKQIIQVKPWLEIMQELLLSEKLELQHRGIYIVANLIEANKAIASEVVESKLLEVLMVLSQETDINKKEIVANAERGLLKAVELGLIKRNK</sequence>
<evidence type="ECO:0000313" key="10">
    <source>
        <dbReference type="Proteomes" id="UP000009022"/>
    </source>
</evidence>
<keyword evidence="6" id="KW-0143">Chaperone</keyword>
<evidence type="ECO:0000256" key="1">
    <source>
        <dbReference type="ARBA" id="ARBA00004556"/>
    </source>
</evidence>
<dbReference type="InterPro" id="IPR024660">
    <property type="entry name" value="UCS_central_dom"/>
</dbReference>
<evidence type="ECO:0000256" key="7">
    <source>
        <dbReference type="PROSITE-ProRule" id="PRU00339"/>
    </source>
</evidence>
<dbReference type="SMART" id="SM00028">
    <property type="entry name" value="TPR"/>
    <property type="match status" value="3"/>
</dbReference>
<dbReference type="eggNOG" id="KOG4151">
    <property type="taxonomic scope" value="Eukaryota"/>
</dbReference>
<dbReference type="GO" id="GO:0030154">
    <property type="term" value="P:cell differentiation"/>
    <property type="evidence" value="ECO:0007669"/>
    <property type="project" value="UniProtKB-KW"/>
</dbReference>
<keyword evidence="2" id="KW-0217">Developmental protein</keyword>
<dbReference type="STRING" id="10228.B3SA10"/>
<dbReference type="InParanoid" id="B3SA10"/>
<evidence type="ECO:0000313" key="9">
    <source>
        <dbReference type="EMBL" id="EDV20430.1"/>
    </source>
</evidence>
<evidence type="ECO:0000259" key="8">
    <source>
        <dbReference type="Pfam" id="PF11701"/>
    </source>
</evidence>
<dbReference type="GO" id="GO:0007517">
    <property type="term" value="P:muscle organ development"/>
    <property type="evidence" value="ECO:0007669"/>
    <property type="project" value="UniProtKB-KW"/>
</dbReference>
<protein>
    <recommendedName>
        <fullName evidence="8">UNC-45/Cro1/She4 central domain-containing protein</fullName>
    </recommendedName>
</protein>
<feature type="domain" description="UNC-45/Cro1/She4 central" evidence="8">
    <location>
        <begin position="354"/>
        <end position="483"/>
    </location>
</feature>
<dbReference type="FunCoup" id="B3SA10">
    <property type="interactions" value="2235"/>
</dbReference>
<dbReference type="PANTHER" id="PTHR45994">
    <property type="entry name" value="FI21225P1"/>
    <property type="match status" value="1"/>
</dbReference>
<dbReference type="PROSITE" id="PS50005">
    <property type="entry name" value="TPR"/>
    <property type="match status" value="1"/>
</dbReference>
<dbReference type="AlphaFoldDB" id="B3SA10"/>
<dbReference type="Gene3D" id="1.25.10.10">
    <property type="entry name" value="Leucine-rich Repeat Variant"/>
    <property type="match status" value="2"/>
</dbReference>
<dbReference type="GO" id="GO:0005737">
    <property type="term" value="C:cytoplasm"/>
    <property type="evidence" value="ECO:0000318"/>
    <property type="project" value="GO_Central"/>
</dbReference>
<feature type="repeat" description="TPR" evidence="7">
    <location>
        <begin position="51"/>
        <end position="84"/>
    </location>
</feature>
<dbReference type="Pfam" id="PF11701">
    <property type="entry name" value="UNC45-central"/>
    <property type="match status" value="1"/>
</dbReference>
<organism evidence="9 10">
    <name type="scientific">Trichoplax adhaerens</name>
    <name type="common">Trichoplax reptans</name>
    <dbReference type="NCBI Taxonomy" id="10228"/>
    <lineage>
        <taxon>Eukaryota</taxon>
        <taxon>Metazoa</taxon>
        <taxon>Placozoa</taxon>
        <taxon>Uniplacotomia</taxon>
        <taxon>Trichoplacea</taxon>
        <taxon>Trichoplacidae</taxon>
        <taxon>Trichoplax</taxon>
    </lineage>
</organism>
<evidence type="ECO:0000256" key="2">
    <source>
        <dbReference type="ARBA" id="ARBA00022473"/>
    </source>
</evidence>
<evidence type="ECO:0000256" key="6">
    <source>
        <dbReference type="ARBA" id="ARBA00023186"/>
    </source>
</evidence>
<dbReference type="GeneID" id="6758267"/>
<dbReference type="InterPro" id="IPR016024">
    <property type="entry name" value="ARM-type_fold"/>
</dbReference>
<dbReference type="InterPro" id="IPR019734">
    <property type="entry name" value="TPR_rpt"/>
</dbReference>
<dbReference type="PANTHER" id="PTHR45994:SF1">
    <property type="entry name" value="FI21225P1"/>
    <property type="match status" value="1"/>
</dbReference>
<name>B3SA10_TRIAD</name>
<dbReference type="EMBL" id="DS985260">
    <property type="protein sequence ID" value="EDV20430.1"/>
    <property type="molecule type" value="Genomic_DNA"/>
</dbReference>
<proteinExistence type="predicted"/>
<dbReference type="InterPro" id="IPR011990">
    <property type="entry name" value="TPR-like_helical_dom_sf"/>
</dbReference>
<evidence type="ECO:0000256" key="3">
    <source>
        <dbReference type="ARBA" id="ARBA00022490"/>
    </source>
</evidence>
<dbReference type="HOGENOM" id="CLU_007331_0_0_1"/>
<dbReference type="Gene3D" id="1.25.40.10">
    <property type="entry name" value="Tetratricopeptide repeat domain"/>
    <property type="match status" value="1"/>
</dbReference>
<keyword evidence="4" id="KW-0517">Myogenesis</keyword>
<keyword evidence="10" id="KW-1185">Reference proteome</keyword>
<dbReference type="Proteomes" id="UP000009022">
    <property type="component" value="Unassembled WGS sequence"/>
</dbReference>
<dbReference type="OrthoDB" id="199930at2759"/>
<accession>B3SA10</accession>
<keyword evidence="3" id="KW-0963">Cytoplasm</keyword>